<dbReference type="InterPro" id="IPR013783">
    <property type="entry name" value="Ig-like_fold"/>
</dbReference>
<dbReference type="InterPro" id="IPR019492">
    <property type="entry name" value="Cyclo-malto-dextrinase_C"/>
</dbReference>
<feature type="region of interest" description="Disordered" evidence="3">
    <location>
        <begin position="146"/>
        <end position="165"/>
    </location>
</feature>
<dbReference type="InterPro" id="IPR014756">
    <property type="entry name" value="Ig_E-set"/>
</dbReference>
<evidence type="ECO:0000256" key="1">
    <source>
        <dbReference type="ARBA" id="ARBA00022801"/>
    </source>
</evidence>
<reference evidence="6 7" key="1">
    <citation type="submission" date="2018-03" db="EMBL/GenBank/DDBJ databases">
        <title>Genomic Encyclopedia of Archaeal and Bacterial Type Strains, Phase II (KMG-II): from individual species to whole genera.</title>
        <authorList>
            <person name="Goeker M."/>
        </authorList>
    </citation>
    <scope>NUCLEOTIDE SEQUENCE [LARGE SCALE GENOMIC DNA]</scope>
    <source>
        <strain evidence="6 7">DSM 28229</strain>
    </source>
</reference>
<dbReference type="SUPFAM" id="SSF81296">
    <property type="entry name" value="E set domains"/>
    <property type="match status" value="1"/>
</dbReference>
<dbReference type="GO" id="GO:0016798">
    <property type="term" value="F:hydrolase activity, acting on glycosyl bonds"/>
    <property type="evidence" value="ECO:0007669"/>
    <property type="project" value="UniProtKB-KW"/>
</dbReference>
<dbReference type="InterPro" id="IPR013780">
    <property type="entry name" value="Glyco_hydro_b"/>
</dbReference>
<dbReference type="CDD" id="cd11340">
    <property type="entry name" value="AmyAc_bac_CMD_like_3"/>
    <property type="match status" value="1"/>
</dbReference>
<dbReference type="Proteomes" id="UP000245535">
    <property type="component" value="Unassembled WGS sequence"/>
</dbReference>
<dbReference type="SUPFAM" id="SSF51445">
    <property type="entry name" value="(Trans)glycosidases"/>
    <property type="match status" value="1"/>
</dbReference>
<evidence type="ECO:0000313" key="7">
    <source>
        <dbReference type="Proteomes" id="UP000245535"/>
    </source>
</evidence>
<evidence type="ECO:0000256" key="2">
    <source>
        <dbReference type="ARBA" id="ARBA00023295"/>
    </source>
</evidence>
<organism evidence="6 7">
    <name type="scientific">Sediminitomix flava</name>
    <dbReference type="NCBI Taxonomy" id="379075"/>
    <lineage>
        <taxon>Bacteria</taxon>
        <taxon>Pseudomonadati</taxon>
        <taxon>Bacteroidota</taxon>
        <taxon>Cytophagia</taxon>
        <taxon>Cytophagales</taxon>
        <taxon>Flammeovirgaceae</taxon>
        <taxon>Sediminitomix</taxon>
    </lineage>
</organism>
<protein>
    <submittedName>
        <fullName evidence="6">Glycosidase</fullName>
    </submittedName>
</protein>
<sequence>MRSLNKIILIPLLALTFLMSNTANAQDIIDRIEPTFWWVGMHNPNLQLMIHGDKIGDLNPSVSYKGVTLEQVIKVENPNYLFINLNISPEAKAGSFPIEFKIDGKLVFTYKYELKQRRKGSAEREGFCNKDIIYLITPDRFANGDPSNDTVKGMREAADRSDKNGRHGGDIKGIIDHLDYIKDMGFTAIWVNPLLENDMEKYSYHGYATTDYYKIDPRFGTNNDYLRLTEEANKKGIKIIMDMIENHNGLFHWWTGDEPTNDWYHYQSEEKKTFTSHKKFTIPDPYATNTDKEAYSDGWFDTIMPDLNQRNPLMANYLIQNSIWWVEYANLGGIRQDTYTYPDPDFMAEWSCRIMAEYPNFNIVGEEWIDQPAIVSRWQKGKINENGYESCLPSLIDFPLQKALETALNLEKKPYSDTFNSLYETLAYDFLYPDPYNLVTMIDNHDIARFYNQVNENLDLFKMGLIYLYVTRGIPQIYYGTEILINNTEIPDDHSLIRTDMPGGWKSDSVNVFTEKGLTKEQKEVKDLVKKLNHFRTDNPALQTGQLKHYVPRDEVYVLFRFDEKKKIMSIFNKNKDLTSVELSHYQELLEGATKAINALTNESYDLKKGTINVEGTSATILIIE</sequence>
<keyword evidence="7" id="KW-1185">Reference proteome</keyword>
<feature type="compositionally biased region" description="Basic and acidic residues" evidence="3">
    <location>
        <begin position="152"/>
        <end position="165"/>
    </location>
</feature>
<dbReference type="Gene3D" id="3.20.20.80">
    <property type="entry name" value="Glycosidases"/>
    <property type="match status" value="1"/>
</dbReference>
<dbReference type="Gene3D" id="2.60.40.1180">
    <property type="entry name" value="Golgi alpha-mannosidase II"/>
    <property type="match status" value="1"/>
</dbReference>
<evidence type="ECO:0000256" key="3">
    <source>
        <dbReference type="SAM" id="MobiDB-lite"/>
    </source>
</evidence>
<dbReference type="SMART" id="SM00642">
    <property type="entry name" value="Aamy"/>
    <property type="match status" value="1"/>
</dbReference>
<dbReference type="RefSeq" id="WP_109616827.1">
    <property type="nucleotide sequence ID" value="NZ_QGDO01000002.1"/>
</dbReference>
<feature type="signal peptide" evidence="4">
    <location>
        <begin position="1"/>
        <end position="25"/>
    </location>
</feature>
<dbReference type="Gene3D" id="2.60.40.10">
    <property type="entry name" value="Immunoglobulins"/>
    <property type="match status" value="1"/>
</dbReference>
<dbReference type="Pfam" id="PF00128">
    <property type="entry name" value="Alpha-amylase"/>
    <property type="match status" value="1"/>
</dbReference>
<dbReference type="InterPro" id="IPR017853">
    <property type="entry name" value="GH"/>
</dbReference>
<comment type="caution">
    <text evidence="6">The sequence shown here is derived from an EMBL/GenBank/DDBJ whole genome shotgun (WGS) entry which is preliminary data.</text>
</comment>
<evidence type="ECO:0000259" key="5">
    <source>
        <dbReference type="SMART" id="SM00642"/>
    </source>
</evidence>
<dbReference type="OrthoDB" id="9806009at2"/>
<proteinExistence type="predicted"/>
<keyword evidence="1" id="KW-0378">Hydrolase</keyword>
<dbReference type="PANTHER" id="PTHR10357">
    <property type="entry name" value="ALPHA-AMYLASE FAMILY MEMBER"/>
    <property type="match status" value="1"/>
</dbReference>
<feature type="domain" description="Glycosyl hydrolase family 13 catalytic" evidence="5">
    <location>
        <begin position="135"/>
        <end position="536"/>
    </location>
</feature>
<name>A0A315ZZA8_SEDFL</name>
<dbReference type="InterPro" id="IPR006047">
    <property type="entry name" value="GH13_cat_dom"/>
</dbReference>
<feature type="chain" id="PRO_5016299352" evidence="4">
    <location>
        <begin position="26"/>
        <end position="625"/>
    </location>
</feature>
<dbReference type="PANTHER" id="PTHR10357:SF210">
    <property type="entry name" value="MALTODEXTRIN GLUCOSIDASE"/>
    <property type="match status" value="1"/>
</dbReference>
<accession>A0A315ZZA8</accession>
<dbReference type="GO" id="GO:0005975">
    <property type="term" value="P:carbohydrate metabolic process"/>
    <property type="evidence" value="ECO:0007669"/>
    <property type="project" value="InterPro"/>
</dbReference>
<dbReference type="AlphaFoldDB" id="A0A315ZZA8"/>
<dbReference type="Pfam" id="PF10438">
    <property type="entry name" value="Cyc-maltodext_C"/>
    <property type="match status" value="1"/>
</dbReference>
<evidence type="ECO:0000256" key="4">
    <source>
        <dbReference type="SAM" id="SignalP"/>
    </source>
</evidence>
<dbReference type="EMBL" id="QGDO01000002">
    <property type="protein sequence ID" value="PWJ42697.1"/>
    <property type="molecule type" value="Genomic_DNA"/>
</dbReference>
<keyword evidence="2 6" id="KW-0326">Glycosidase</keyword>
<dbReference type="SUPFAM" id="SSF51011">
    <property type="entry name" value="Glycosyl hydrolase domain"/>
    <property type="match status" value="1"/>
</dbReference>
<keyword evidence="4" id="KW-0732">Signal</keyword>
<dbReference type="Pfam" id="PF09087">
    <property type="entry name" value="Cyc-maltodext_N"/>
    <property type="match status" value="1"/>
</dbReference>
<evidence type="ECO:0000313" key="6">
    <source>
        <dbReference type="EMBL" id="PWJ42697.1"/>
    </source>
</evidence>
<gene>
    <name evidence="6" type="ORF">BC781_102242</name>
</gene>
<dbReference type="InterPro" id="IPR015171">
    <property type="entry name" value="Cyc-maltodext_N"/>
</dbReference>